<dbReference type="InterPro" id="IPR008868">
    <property type="entry name" value="TniB"/>
</dbReference>
<comment type="caution">
    <text evidence="1">The sequence shown here is derived from an EMBL/GenBank/DDBJ whole genome shotgun (WGS) entry which is preliminary data.</text>
</comment>
<dbReference type="Proteomes" id="UP001431019">
    <property type="component" value="Unassembled WGS sequence"/>
</dbReference>
<name>A0ABS8K5H5_9BURK</name>
<dbReference type="RefSeq" id="WP_268998871.1">
    <property type="nucleotide sequence ID" value="NZ_JAJITD010000027.1"/>
</dbReference>
<protein>
    <submittedName>
        <fullName evidence="1">TniB family NTP-binding protein</fullName>
    </submittedName>
</protein>
<sequence length="194" mass="20964">MVGTDDAVIALQSDTQMVSRFTPFEMPRWRESETFRRLLSAFARILPLCGPSDLAQRKIVRYVLAASDGLTGEVAAGDAAQPTTECFFVKGPMCNGPRAQVSERQSVPPVHCPTGSSRYAAPGTPLSPRCCAGAPCGSTRARLRARTASGSRRLIACRNGGRAKKMRIGKIDAHQKPTPRLLIATGKQLLSRRL</sequence>
<reference evidence="1 2" key="1">
    <citation type="submission" date="2021-11" db="EMBL/GenBank/DDBJ databases">
        <authorList>
            <person name="Oh E.-T."/>
            <person name="Kim S.-B."/>
        </authorList>
    </citation>
    <scope>NUCLEOTIDE SEQUENCE [LARGE SCALE GENOMIC DNA]</scope>
    <source>
        <strain evidence="1 2">MMS20-SJTR3</strain>
    </source>
</reference>
<evidence type="ECO:0000313" key="1">
    <source>
        <dbReference type="EMBL" id="MCC8397353.1"/>
    </source>
</evidence>
<organism evidence="1 2">
    <name type="scientific">Paraburkholderia sejongensis</name>
    <dbReference type="NCBI Taxonomy" id="2886946"/>
    <lineage>
        <taxon>Bacteria</taxon>
        <taxon>Pseudomonadati</taxon>
        <taxon>Pseudomonadota</taxon>
        <taxon>Betaproteobacteria</taxon>
        <taxon>Burkholderiales</taxon>
        <taxon>Burkholderiaceae</taxon>
        <taxon>Paraburkholderia</taxon>
    </lineage>
</organism>
<keyword evidence="2" id="KW-1185">Reference proteome</keyword>
<proteinExistence type="predicted"/>
<accession>A0ABS8K5H5</accession>
<dbReference type="Pfam" id="PF05621">
    <property type="entry name" value="TniB"/>
    <property type="match status" value="1"/>
</dbReference>
<evidence type="ECO:0000313" key="2">
    <source>
        <dbReference type="Proteomes" id="UP001431019"/>
    </source>
</evidence>
<dbReference type="EMBL" id="JAJITD010000027">
    <property type="protein sequence ID" value="MCC8397353.1"/>
    <property type="molecule type" value="Genomic_DNA"/>
</dbReference>
<gene>
    <name evidence="1" type="ORF">LJ656_32815</name>
</gene>